<keyword evidence="2 5" id="KW-0238">DNA-binding</keyword>
<feature type="domain" description="HTH lacI-type" evidence="4">
    <location>
        <begin position="28"/>
        <end position="82"/>
    </location>
</feature>
<evidence type="ECO:0000256" key="3">
    <source>
        <dbReference type="ARBA" id="ARBA00023163"/>
    </source>
</evidence>
<evidence type="ECO:0000313" key="5">
    <source>
        <dbReference type="EMBL" id="MFD1910786.1"/>
    </source>
</evidence>
<dbReference type="SUPFAM" id="SSF47413">
    <property type="entry name" value="lambda repressor-like DNA-binding domains"/>
    <property type="match status" value="1"/>
</dbReference>
<keyword evidence="1" id="KW-0805">Transcription regulation</keyword>
<evidence type="ECO:0000256" key="1">
    <source>
        <dbReference type="ARBA" id="ARBA00023015"/>
    </source>
</evidence>
<dbReference type="RefSeq" id="WP_390258709.1">
    <property type="nucleotide sequence ID" value="NZ_JBHUGH010000001.1"/>
</dbReference>
<dbReference type="CDD" id="cd01392">
    <property type="entry name" value="HTH_LacI"/>
    <property type="match status" value="1"/>
</dbReference>
<dbReference type="EMBL" id="JBHUGH010000001">
    <property type="protein sequence ID" value="MFD1910786.1"/>
    <property type="molecule type" value="Genomic_DNA"/>
</dbReference>
<keyword evidence="3" id="KW-0804">Transcription</keyword>
<dbReference type="PANTHER" id="PTHR30146:SF109">
    <property type="entry name" value="HTH-TYPE TRANSCRIPTIONAL REGULATOR GALS"/>
    <property type="match status" value="1"/>
</dbReference>
<dbReference type="InterPro" id="IPR000843">
    <property type="entry name" value="HTH_LacI"/>
</dbReference>
<evidence type="ECO:0000259" key="4">
    <source>
        <dbReference type="PROSITE" id="PS50932"/>
    </source>
</evidence>
<gene>
    <name evidence="5" type="ORF">ACFSGJ_00995</name>
</gene>
<organism evidence="5 6">
    <name type="scientific">Halodurantibacterium flavum</name>
    <dbReference type="NCBI Taxonomy" id="1382802"/>
    <lineage>
        <taxon>Bacteria</taxon>
        <taxon>Pseudomonadati</taxon>
        <taxon>Pseudomonadota</taxon>
        <taxon>Alphaproteobacteria</taxon>
        <taxon>Rhodobacterales</taxon>
        <taxon>Paracoccaceae</taxon>
        <taxon>Halodurantibacterium</taxon>
    </lineage>
</organism>
<reference evidence="6" key="1">
    <citation type="journal article" date="2019" name="Int. J. Syst. Evol. Microbiol.">
        <title>The Global Catalogue of Microorganisms (GCM) 10K type strain sequencing project: providing services to taxonomists for standard genome sequencing and annotation.</title>
        <authorList>
            <consortium name="The Broad Institute Genomics Platform"/>
            <consortium name="The Broad Institute Genome Sequencing Center for Infectious Disease"/>
            <person name="Wu L."/>
            <person name="Ma J."/>
        </authorList>
    </citation>
    <scope>NUCLEOTIDE SEQUENCE [LARGE SCALE GENOMIC DNA]</scope>
    <source>
        <strain evidence="6">CGMCC 4.7242</strain>
    </source>
</reference>
<dbReference type="Proteomes" id="UP001597353">
    <property type="component" value="Unassembled WGS sequence"/>
</dbReference>
<dbReference type="PROSITE" id="PS50932">
    <property type="entry name" value="HTH_LACI_2"/>
    <property type="match status" value="1"/>
</dbReference>
<dbReference type="InterPro" id="IPR028082">
    <property type="entry name" value="Peripla_BP_I"/>
</dbReference>
<comment type="caution">
    <text evidence="5">The sequence shown here is derived from an EMBL/GenBank/DDBJ whole genome shotgun (WGS) entry which is preliminary data.</text>
</comment>
<accession>A0ABW4RZM7</accession>
<dbReference type="InterPro" id="IPR010982">
    <property type="entry name" value="Lambda_DNA-bd_dom_sf"/>
</dbReference>
<dbReference type="PANTHER" id="PTHR30146">
    <property type="entry name" value="LACI-RELATED TRANSCRIPTIONAL REPRESSOR"/>
    <property type="match status" value="1"/>
</dbReference>
<name>A0ABW4RZM7_9RHOB</name>
<dbReference type="SMART" id="SM00354">
    <property type="entry name" value="HTH_LACI"/>
    <property type="match status" value="1"/>
</dbReference>
<evidence type="ECO:0000313" key="6">
    <source>
        <dbReference type="Proteomes" id="UP001597353"/>
    </source>
</evidence>
<dbReference type="Gene3D" id="3.40.50.2300">
    <property type="match status" value="2"/>
</dbReference>
<dbReference type="SUPFAM" id="SSF53822">
    <property type="entry name" value="Periplasmic binding protein-like I"/>
    <property type="match status" value="1"/>
</dbReference>
<proteinExistence type="predicted"/>
<dbReference type="Gene3D" id="1.10.260.40">
    <property type="entry name" value="lambda repressor-like DNA-binding domains"/>
    <property type="match status" value="1"/>
</dbReference>
<dbReference type="Pfam" id="PF13377">
    <property type="entry name" value="Peripla_BP_3"/>
    <property type="match status" value="1"/>
</dbReference>
<protein>
    <submittedName>
        <fullName evidence="5">LacI family DNA-binding transcriptional regulator</fullName>
    </submittedName>
</protein>
<dbReference type="GO" id="GO:0003677">
    <property type="term" value="F:DNA binding"/>
    <property type="evidence" value="ECO:0007669"/>
    <property type="project" value="UniProtKB-KW"/>
</dbReference>
<evidence type="ECO:0000256" key="2">
    <source>
        <dbReference type="ARBA" id="ARBA00023125"/>
    </source>
</evidence>
<sequence>MTDDPRDDIRDDPAAATLTAQGSGPRFVSAQDVARRAGVSRSAVSRCFTPGASIAPETRRRVLEAAAALGYQVNDLARGLLASRSRLVGLVVTNPELGFRAYLVAALSQALIRRGSVPVLVNTGRSPAEMEAARAILFGHRAEATIVLSGSPPADFVEAARQNGQALVVIGRDEPGCDTLRIDGAGAAARAAALFAQEGRRHLALIGSASDTPTLRERETAFLAAARDLGLGVTHLRGPDSDHAGGHAAAVDLPRDTDAVFCVNDLMAFGLIDRLRRAGRTIPRDLSVIGFDDLPESRWGAYDLSSFRQDPAAMAAAAIRLLDRRQAEPAAPPLALTLPAPFVARATTLLKGTP</sequence>
<dbReference type="InterPro" id="IPR046335">
    <property type="entry name" value="LacI/GalR-like_sensor"/>
</dbReference>
<keyword evidence="6" id="KW-1185">Reference proteome</keyword>
<dbReference type="Pfam" id="PF00356">
    <property type="entry name" value="LacI"/>
    <property type="match status" value="1"/>
</dbReference>